<dbReference type="Proteomes" id="UP000016223">
    <property type="component" value="Chromosome 2"/>
</dbReference>
<dbReference type="PANTHER" id="PTHR19328:SF75">
    <property type="entry name" value="ALDOSE SUGAR DEHYDROGENASE YLII"/>
    <property type="match status" value="1"/>
</dbReference>
<dbReference type="EMBL" id="CP003912">
    <property type="protein sequence ID" value="AGU53343.1"/>
    <property type="molecule type" value="Genomic_DNA"/>
</dbReference>
<protein>
    <submittedName>
        <fullName evidence="2">Putative soluble aldose sugar dehydrogenase</fullName>
    </submittedName>
</protein>
<name>T1XL73_VARPD</name>
<feature type="domain" description="Glucose/Sorbosone dehydrogenase" evidence="1">
    <location>
        <begin position="59"/>
        <end position="400"/>
    </location>
</feature>
<dbReference type="Gene3D" id="2.120.10.30">
    <property type="entry name" value="TolB, C-terminal domain"/>
    <property type="match status" value="1"/>
</dbReference>
<dbReference type="AlphaFoldDB" id="T1XL73"/>
<reference evidence="2 3" key="1">
    <citation type="submission" date="2012-10" db="EMBL/GenBank/DDBJ databases">
        <title>Genome sequence of Variovorax paradoxus B4.</title>
        <authorList>
            <person name="Schuldes J."/>
            <person name="Brandt U."/>
            <person name="Hiessl S."/>
            <person name="Wuebbeler J.H."/>
            <person name="Thuermer A."/>
            <person name="Steinbuechel A."/>
            <person name="Daniel R."/>
        </authorList>
    </citation>
    <scope>NUCLEOTIDE SEQUENCE [LARGE SCALE GENOMIC DNA]</scope>
    <source>
        <strain evidence="2 3">B4</strain>
    </source>
</reference>
<evidence type="ECO:0000313" key="3">
    <source>
        <dbReference type="Proteomes" id="UP000016223"/>
    </source>
</evidence>
<proteinExistence type="predicted"/>
<dbReference type="InterPro" id="IPR011042">
    <property type="entry name" value="6-blade_b-propeller_TolB-like"/>
</dbReference>
<accession>T1XL73</accession>
<evidence type="ECO:0000313" key="2">
    <source>
        <dbReference type="EMBL" id="AGU53343.1"/>
    </source>
</evidence>
<dbReference type="PATRIC" id="fig|1246301.3.peg.6314"/>
<dbReference type="Pfam" id="PF07995">
    <property type="entry name" value="GSDH"/>
    <property type="match status" value="1"/>
</dbReference>
<evidence type="ECO:0000259" key="1">
    <source>
        <dbReference type="Pfam" id="PF07995"/>
    </source>
</evidence>
<dbReference type="SUPFAM" id="SSF50952">
    <property type="entry name" value="Soluble quinoprotein glucose dehydrogenase"/>
    <property type="match status" value="1"/>
</dbReference>
<dbReference type="KEGG" id="vpd:VAPA_2c07860"/>
<dbReference type="HOGENOM" id="CLU_012253_1_1_4"/>
<organism evidence="2 3">
    <name type="scientific">Variovorax paradoxus B4</name>
    <dbReference type="NCBI Taxonomy" id="1246301"/>
    <lineage>
        <taxon>Bacteria</taxon>
        <taxon>Pseudomonadati</taxon>
        <taxon>Pseudomonadota</taxon>
        <taxon>Betaproteobacteria</taxon>
        <taxon>Burkholderiales</taxon>
        <taxon>Comamonadaceae</taxon>
        <taxon>Variovorax</taxon>
    </lineage>
</organism>
<dbReference type="InterPro" id="IPR011041">
    <property type="entry name" value="Quinoprot_gluc/sorb_DH_b-prop"/>
</dbReference>
<gene>
    <name evidence="2" type="ORF">VAPA_2c07860</name>
</gene>
<sequence>MNTAPTAIRRSRPAALFWRRHGPGAALLATIWLWHLGASAMPANSAPDAPQASTFADGLESPWGMEFMPDGSLLVTERRGRLRMISADGRDISSIQGIPRVDHRDHGGLLDVTIDPAFASNRLVYLSYTKAGRGLHIDRNSLTVARARLSDDRSRIDEFKVLFRQTPGAVNGQNLGGRLAVSADGYLFITIGDRHAPQDRMRAQALAYYQGKTVRIRTDGTVPDDNPFAARHGARPEIWSLGHRNPQGAFVHPRTGQLWIAEHGPQGGDEINVVRKGLNHGWPMVTFGCEYDTCAKIGEGTSRRGMEAPLAFWKTPQIAPSNLILYTGDQFPAWKGNVFVGTLAGRAVWRFELAGEDNAPRVVRREALFAELGERIRDLRQGPDGSLYLLTDGAKARIVRVARADSML</sequence>
<dbReference type="PANTHER" id="PTHR19328">
    <property type="entry name" value="HEDGEHOG-INTERACTING PROTEIN"/>
    <property type="match status" value="1"/>
</dbReference>
<dbReference type="InterPro" id="IPR012938">
    <property type="entry name" value="Glc/Sorbosone_DH"/>
</dbReference>